<dbReference type="HOGENOM" id="CLU_1070250_0_0_1"/>
<evidence type="ECO:0000313" key="2">
    <source>
        <dbReference type="Proteomes" id="UP000054097"/>
    </source>
</evidence>
<proteinExistence type="predicted"/>
<reference evidence="2" key="2">
    <citation type="submission" date="2015-01" db="EMBL/GenBank/DDBJ databases">
        <title>Evolutionary Origins and Diversification of the Mycorrhizal Mutualists.</title>
        <authorList>
            <consortium name="DOE Joint Genome Institute"/>
            <consortium name="Mycorrhizal Genomics Consortium"/>
            <person name="Kohler A."/>
            <person name="Kuo A."/>
            <person name="Nagy L.G."/>
            <person name="Floudas D."/>
            <person name="Copeland A."/>
            <person name="Barry K.W."/>
            <person name="Cichocki N."/>
            <person name="Veneault-Fourrey C."/>
            <person name="LaButti K."/>
            <person name="Lindquist E.A."/>
            <person name="Lipzen A."/>
            <person name="Lundell T."/>
            <person name="Morin E."/>
            <person name="Murat C."/>
            <person name="Riley R."/>
            <person name="Ohm R."/>
            <person name="Sun H."/>
            <person name="Tunlid A."/>
            <person name="Henrissat B."/>
            <person name="Grigoriev I.V."/>
            <person name="Hibbett D.S."/>
            <person name="Martin F."/>
        </authorList>
    </citation>
    <scope>NUCLEOTIDE SEQUENCE [LARGE SCALE GENOMIC DNA]</scope>
    <source>
        <strain evidence="2">MAFF 305830</strain>
    </source>
</reference>
<dbReference type="AlphaFoldDB" id="A0A0C3AC35"/>
<keyword evidence="2" id="KW-1185">Reference proteome</keyword>
<reference evidence="1 2" key="1">
    <citation type="submission" date="2014-04" db="EMBL/GenBank/DDBJ databases">
        <authorList>
            <consortium name="DOE Joint Genome Institute"/>
            <person name="Kuo A."/>
            <person name="Zuccaro A."/>
            <person name="Kohler A."/>
            <person name="Nagy L.G."/>
            <person name="Floudas D."/>
            <person name="Copeland A."/>
            <person name="Barry K.W."/>
            <person name="Cichocki N."/>
            <person name="Veneault-Fourrey C."/>
            <person name="LaButti K."/>
            <person name="Lindquist E.A."/>
            <person name="Lipzen A."/>
            <person name="Lundell T."/>
            <person name="Morin E."/>
            <person name="Murat C."/>
            <person name="Sun H."/>
            <person name="Tunlid A."/>
            <person name="Henrissat B."/>
            <person name="Grigoriev I.V."/>
            <person name="Hibbett D.S."/>
            <person name="Martin F."/>
            <person name="Nordberg H.P."/>
            <person name="Cantor M.N."/>
            <person name="Hua S.X."/>
        </authorList>
    </citation>
    <scope>NUCLEOTIDE SEQUENCE [LARGE SCALE GENOMIC DNA]</scope>
    <source>
        <strain evidence="1 2">MAFF 305830</strain>
    </source>
</reference>
<accession>A0A0C3AC35</accession>
<gene>
    <name evidence="1" type="ORF">M408DRAFT_292737</name>
</gene>
<evidence type="ECO:0000313" key="1">
    <source>
        <dbReference type="EMBL" id="KIM22200.1"/>
    </source>
</evidence>
<sequence length="260" mass="29467">MTKLAIVDVPSCGLITRLPVDVLHEIFMIVRDRDIVGICLGQWNLTAPERLSAVSSSWRQTVFQMPLLWNTVHLDGLTGLSICLNERYHRHLELSKDLPVDIIISTESTFQLASYLFHNFPMERMRRVIIRPPHPDPMRLTGYVNNTVELLQELHKRSQHISSMELYMTGQSFFGAGSHPQVLQFNIVANRGVNDLDIRMMVQEVNMSAFLNGEPLLVEVRRVGLSNVTHFNVISEYLVGGSVKSVCISSFSPSHESELL</sequence>
<name>A0A0C3AC35_SERVB</name>
<organism evidence="1 2">
    <name type="scientific">Serendipita vermifera MAFF 305830</name>
    <dbReference type="NCBI Taxonomy" id="933852"/>
    <lineage>
        <taxon>Eukaryota</taxon>
        <taxon>Fungi</taxon>
        <taxon>Dikarya</taxon>
        <taxon>Basidiomycota</taxon>
        <taxon>Agaricomycotina</taxon>
        <taxon>Agaricomycetes</taxon>
        <taxon>Sebacinales</taxon>
        <taxon>Serendipitaceae</taxon>
        <taxon>Serendipita</taxon>
    </lineage>
</organism>
<dbReference type="Proteomes" id="UP000054097">
    <property type="component" value="Unassembled WGS sequence"/>
</dbReference>
<dbReference type="EMBL" id="KN824361">
    <property type="protein sequence ID" value="KIM22200.1"/>
    <property type="molecule type" value="Genomic_DNA"/>
</dbReference>
<protein>
    <submittedName>
        <fullName evidence="1">Uncharacterized protein</fullName>
    </submittedName>
</protein>